<accession>A0ABM8XML0</accession>
<keyword evidence="1" id="KW-0472">Membrane</keyword>
<sequence>MGRTGRKGRSGRTVGAGRRRAGGFSLGTLLVAIVVVGGLVIPAVRALPSVLEYFSVKRAAGYAKQRATNKREVVDYFDRQAQIDRISAVRGDDLTVREDENGAIRAVDFSYRSEVPLYGPLTLLITYSGTQ</sequence>
<dbReference type="InterPro" id="IPR032314">
    <property type="entry name" value="DUF4845"/>
</dbReference>
<proteinExistence type="predicted"/>
<protein>
    <recommendedName>
        <fullName evidence="4">DUF4845 domain-containing protein</fullName>
    </recommendedName>
</protein>
<gene>
    <name evidence="2" type="ORF">LMG21510_04295</name>
</gene>
<dbReference type="EMBL" id="CAJZAH010000006">
    <property type="protein sequence ID" value="CAG9181445.1"/>
    <property type="molecule type" value="Genomic_DNA"/>
</dbReference>
<name>A0ABM8XML0_9BURK</name>
<keyword evidence="1" id="KW-1133">Transmembrane helix</keyword>
<feature type="transmembrane region" description="Helical" evidence="1">
    <location>
        <begin position="21"/>
        <end position="44"/>
    </location>
</feature>
<evidence type="ECO:0000256" key="1">
    <source>
        <dbReference type="SAM" id="Phobius"/>
    </source>
</evidence>
<comment type="caution">
    <text evidence="2">The sequence shown here is derived from an EMBL/GenBank/DDBJ whole genome shotgun (WGS) entry which is preliminary data.</text>
</comment>
<dbReference type="Pfam" id="PF16137">
    <property type="entry name" value="DUF4845"/>
    <property type="match status" value="1"/>
</dbReference>
<dbReference type="RefSeq" id="WP_222204080.1">
    <property type="nucleotide sequence ID" value="NZ_CAJZAH010000006.1"/>
</dbReference>
<evidence type="ECO:0000313" key="3">
    <source>
        <dbReference type="Proteomes" id="UP000721236"/>
    </source>
</evidence>
<evidence type="ECO:0000313" key="2">
    <source>
        <dbReference type="EMBL" id="CAG9181445.1"/>
    </source>
</evidence>
<evidence type="ECO:0008006" key="4">
    <source>
        <dbReference type="Google" id="ProtNLM"/>
    </source>
</evidence>
<reference evidence="2 3" key="1">
    <citation type="submission" date="2021-08" db="EMBL/GenBank/DDBJ databases">
        <authorList>
            <person name="Peeters C."/>
        </authorList>
    </citation>
    <scope>NUCLEOTIDE SEQUENCE [LARGE SCALE GENOMIC DNA]</scope>
    <source>
        <strain evidence="2 3">LMG 21510</strain>
    </source>
</reference>
<keyword evidence="1" id="KW-0812">Transmembrane</keyword>
<organism evidence="2 3">
    <name type="scientific">Cupriavidus respiraculi</name>
    <dbReference type="NCBI Taxonomy" id="195930"/>
    <lineage>
        <taxon>Bacteria</taxon>
        <taxon>Pseudomonadati</taxon>
        <taxon>Pseudomonadota</taxon>
        <taxon>Betaproteobacteria</taxon>
        <taxon>Burkholderiales</taxon>
        <taxon>Burkholderiaceae</taxon>
        <taxon>Cupriavidus</taxon>
    </lineage>
</organism>
<keyword evidence="3" id="KW-1185">Reference proteome</keyword>
<dbReference type="Proteomes" id="UP000721236">
    <property type="component" value="Unassembled WGS sequence"/>
</dbReference>